<feature type="compositionally biased region" description="Acidic residues" evidence="1">
    <location>
        <begin position="211"/>
        <end position="230"/>
    </location>
</feature>
<organism evidence="2">
    <name type="scientific">marine sediment metagenome</name>
    <dbReference type="NCBI Taxonomy" id="412755"/>
    <lineage>
        <taxon>unclassified sequences</taxon>
        <taxon>metagenomes</taxon>
        <taxon>ecological metagenomes</taxon>
    </lineage>
</organism>
<sequence length="230" mass="27456">MLEIRDIRDHSNKEIANLEVELKSYRKKNEHFPMISAIDSEQKAIDYRKERNCFKCQYLKYESTMEEIRAKKSSEAVYEFCLSNEVKASYCVHIMSGGGLNRTMFKIKKPKQSLCSTYLLNTDISSYLVLIQKIYRWKREVIEYRTEELTKIENEKEKAIKKYNREKERLRSSTETESIRYSERRNDGKFGKNEPEPKEENYIMTKKDDKTGEEDEEIEDEENEECEAVV</sequence>
<feature type="compositionally biased region" description="Basic and acidic residues" evidence="1">
    <location>
        <begin position="167"/>
        <end position="210"/>
    </location>
</feature>
<accession>A0A0F9JCG5</accession>
<dbReference type="AlphaFoldDB" id="A0A0F9JCG5"/>
<reference evidence="2" key="1">
    <citation type="journal article" date="2015" name="Nature">
        <title>Complex archaea that bridge the gap between prokaryotes and eukaryotes.</title>
        <authorList>
            <person name="Spang A."/>
            <person name="Saw J.H."/>
            <person name="Jorgensen S.L."/>
            <person name="Zaremba-Niedzwiedzka K."/>
            <person name="Martijn J."/>
            <person name="Lind A.E."/>
            <person name="van Eijk R."/>
            <person name="Schleper C."/>
            <person name="Guy L."/>
            <person name="Ettema T.J."/>
        </authorList>
    </citation>
    <scope>NUCLEOTIDE SEQUENCE</scope>
</reference>
<comment type="caution">
    <text evidence="2">The sequence shown here is derived from an EMBL/GenBank/DDBJ whole genome shotgun (WGS) entry which is preliminary data.</text>
</comment>
<proteinExistence type="predicted"/>
<name>A0A0F9JCG5_9ZZZZ</name>
<dbReference type="EMBL" id="LAZR01016661">
    <property type="protein sequence ID" value="KKM03531.1"/>
    <property type="molecule type" value="Genomic_DNA"/>
</dbReference>
<evidence type="ECO:0000313" key="2">
    <source>
        <dbReference type="EMBL" id="KKM03531.1"/>
    </source>
</evidence>
<gene>
    <name evidence="2" type="ORF">LCGC14_1773520</name>
</gene>
<evidence type="ECO:0000256" key="1">
    <source>
        <dbReference type="SAM" id="MobiDB-lite"/>
    </source>
</evidence>
<protein>
    <submittedName>
        <fullName evidence="2">Uncharacterized protein</fullName>
    </submittedName>
</protein>
<feature type="region of interest" description="Disordered" evidence="1">
    <location>
        <begin position="167"/>
        <end position="230"/>
    </location>
</feature>